<feature type="binding site" evidence="9">
    <location>
        <position position="75"/>
    </location>
    <ligand>
        <name>substrate</name>
    </ligand>
</feature>
<dbReference type="AlphaFoldDB" id="A0A0R3K0A6"/>
<comment type="subunit">
    <text evidence="9">Homohexamer.</text>
</comment>
<comment type="function">
    <text evidence="9">Reversibly transfers an adenylyl group from ATP to 4'-phosphopantetheine, yielding dephospho-CoA (dPCoA) and pyrophosphate.</text>
</comment>
<reference evidence="11 12" key="1">
    <citation type="submission" date="2015-09" db="EMBL/GenBank/DDBJ databases">
        <title>Draft genome sequence of a Caloramator mitchellensis, a moderate thermophile from the Great Artesian Basin of Australia.</title>
        <authorList>
            <person name="Patel B.K."/>
        </authorList>
    </citation>
    <scope>NUCLEOTIDE SEQUENCE [LARGE SCALE GENOMIC DNA]</scope>
    <source>
        <strain evidence="11 12">VF08</strain>
    </source>
</reference>
<dbReference type="PANTHER" id="PTHR21342">
    <property type="entry name" value="PHOSPHOPANTETHEINE ADENYLYLTRANSFERASE"/>
    <property type="match status" value="1"/>
</dbReference>
<dbReference type="GO" id="GO:0015937">
    <property type="term" value="P:coenzyme A biosynthetic process"/>
    <property type="evidence" value="ECO:0007669"/>
    <property type="project" value="UniProtKB-UniRule"/>
</dbReference>
<dbReference type="InterPro" id="IPR004821">
    <property type="entry name" value="Cyt_trans-like"/>
</dbReference>
<dbReference type="Proteomes" id="UP000052015">
    <property type="component" value="Unassembled WGS sequence"/>
</dbReference>
<comment type="subcellular location">
    <subcellularLocation>
        <location evidence="9">Cytoplasm</location>
    </subcellularLocation>
</comment>
<feature type="binding site" evidence="9">
    <location>
        <begin position="125"/>
        <end position="131"/>
    </location>
    <ligand>
        <name>ATP</name>
        <dbReference type="ChEBI" id="CHEBI:30616"/>
    </ligand>
</feature>
<dbReference type="GO" id="GO:0005524">
    <property type="term" value="F:ATP binding"/>
    <property type="evidence" value="ECO:0007669"/>
    <property type="project" value="UniProtKB-KW"/>
</dbReference>
<dbReference type="InterPro" id="IPR001980">
    <property type="entry name" value="PPAT"/>
</dbReference>
<feature type="domain" description="Cytidyltransferase-like" evidence="10">
    <location>
        <begin position="6"/>
        <end position="135"/>
    </location>
</feature>
<dbReference type="UniPathway" id="UPA00241">
    <property type="reaction ID" value="UER00355"/>
</dbReference>
<gene>
    <name evidence="9 11" type="primary">coaD</name>
    <name evidence="11" type="ORF">ABG79_01132</name>
</gene>
<comment type="cofactor">
    <cofactor evidence="9">
        <name>Mg(2+)</name>
        <dbReference type="ChEBI" id="CHEBI:18420"/>
    </cofactor>
</comment>
<proteinExistence type="inferred from homology"/>
<dbReference type="CDD" id="cd02163">
    <property type="entry name" value="PPAT"/>
    <property type="match status" value="1"/>
</dbReference>
<evidence type="ECO:0000256" key="1">
    <source>
        <dbReference type="ARBA" id="ARBA00022490"/>
    </source>
</evidence>
<evidence type="ECO:0000256" key="7">
    <source>
        <dbReference type="ARBA" id="ARBA00022993"/>
    </source>
</evidence>
<keyword evidence="12" id="KW-1185">Reference proteome</keyword>
<dbReference type="HAMAP" id="MF_00151">
    <property type="entry name" value="PPAT_bact"/>
    <property type="match status" value="1"/>
</dbReference>
<keyword evidence="2 9" id="KW-0808">Transferase</keyword>
<feature type="binding site" evidence="9">
    <location>
        <position position="42"/>
    </location>
    <ligand>
        <name>substrate</name>
    </ligand>
</feature>
<dbReference type="SUPFAM" id="SSF52374">
    <property type="entry name" value="Nucleotidylyl transferase"/>
    <property type="match status" value="1"/>
</dbReference>
<keyword evidence="6 9" id="KW-0460">Magnesium</keyword>
<dbReference type="OrthoDB" id="9806661at2"/>
<dbReference type="FunFam" id="3.40.50.620:FF:000012">
    <property type="entry name" value="Phosphopantetheine adenylyltransferase"/>
    <property type="match status" value="1"/>
</dbReference>
<dbReference type="PATRIC" id="fig|908809.3.peg.1141"/>
<comment type="caution">
    <text evidence="11">The sequence shown here is derived from an EMBL/GenBank/DDBJ whole genome shotgun (WGS) entry which is preliminary data.</text>
</comment>
<dbReference type="Pfam" id="PF01467">
    <property type="entry name" value="CTP_transf_like"/>
    <property type="match status" value="1"/>
</dbReference>
<dbReference type="STRING" id="908809.ABG79_01132"/>
<comment type="pathway">
    <text evidence="9">Cofactor biosynthesis; coenzyme A biosynthesis; CoA from (R)-pantothenate: step 4/5.</text>
</comment>
<dbReference type="EC" id="2.7.7.3" evidence="9"/>
<comment type="catalytic activity">
    <reaction evidence="8 9">
        <text>(R)-4'-phosphopantetheine + ATP + H(+) = 3'-dephospho-CoA + diphosphate</text>
        <dbReference type="Rhea" id="RHEA:19801"/>
        <dbReference type="ChEBI" id="CHEBI:15378"/>
        <dbReference type="ChEBI" id="CHEBI:30616"/>
        <dbReference type="ChEBI" id="CHEBI:33019"/>
        <dbReference type="ChEBI" id="CHEBI:57328"/>
        <dbReference type="ChEBI" id="CHEBI:61723"/>
        <dbReference type="EC" id="2.7.7.3"/>
    </reaction>
</comment>
<evidence type="ECO:0000313" key="11">
    <source>
        <dbReference type="EMBL" id="KRQ86942.1"/>
    </source>
</evidence>
<dbReference type="GO" id="GO:0005737">
    <property type="term" value="C:cytoplasm"/>
    <property type="evidence" value="ECO:0007669"/>
    <property type="project" value="UniProtKB-SubCell"/>
</dbReference>
<feature type="binding site" evidence="9">
    <location>
        <begin position="10"/>
        <end position="11"/>
    </location>
    <ligand>
        <name>ATP</name>
        <dbReference type="ChEBI" id="CHEBI:30616"/>
    </ligand>
</feature>
<dbReference type="PRINTS" id="PR01020">
    <property type="entry name" value="LPSBIOSNTHSS"/>
</dbReference>
<keyword evidence="4 9" id="KW-0547">Nucleotide-binding</keyword>
<dbReference type="GO" id="GO:0004595">
    <property type="term" value="F:pantetheine-phosphate adenylyltransferase activity"/>
    <property type="evidence" value="ECO:0007669"/>
    <property type="project" value="UniProtKB-UniRule"/>
</dbReference>
<feature type="binding site" evidence="9">
    <location>
        <position position="89"/>
    </location>
    <ligand>
        <name>substrate</name>
    </ligand>
</feature>
<evidence type="ECO:0000256" key="5">
    <source>
        <dbReference type="ARBA" id="ARBA00022840"/>
    </source>
</evidence>
<dbReference type="NCBIfam" id="TIGR01510">
    <property type="entry name" value="coaD_prev_kdtB"/>
    <property type="match status" value="1"/>
</dbReference>
<evidence type="ECO:0000256" key="4">
    <source>
        <dbReference type="ARBA" id="ARBA00022741"/>
    </source>
</evidence>
<dbReference type="PANTHER" id="PTHR21342:SF1">
    <property type="entry name" value="PHOSPHOPANTETHEINE ADENYLYLTRANSFERASE"/>
    <property type="match status" value="1"/>
</dbReference>
<evidence type="ECO:0000256" key="8">
    <source>
        <dbReference type="ARBA" id="ARBA00029346"/>
    </source>
</evidence>
<evidence type="ECO:0000259" key="10">
    <source>
        <dbReference type="Pfam" id="PF01467"/>
    </source>
</evidence>
<feature type="binding site" evidence="9">
    <location>
        <position position="18"/>
    </location>
    <ligand>
        <name>ATP</name>
        <dbReference type="ChEBI" id="CHEBI:30616"/>
    </ligand>
</feature>
<dbReference type="EMBL" id="LKHP01000005">
    <property type="protein sequence ID" value="KRQ86942.1"/>
    <property type="molecule type" value="Genomic_DNA"/>
</dbReference>
<organism evidence="11 12">
    <name type="scientific">Caloramator mitchellensis</name>
    <dbReference type="NCBI Taxonomy" id="908809"/>
    <lineage>
        <taxon>Bacteria</taxon>
        <taxon>Bacillati</taxon>
        <taxon>Bacillota</taxon>
        <taxon>Clostridia</taxon>
        <taxon>Eubacteriales</taxon>
        <taxon>Clostridiaceae</taxon>
        <taxon>Caloramator</taxon>
    </lineage>
</organism>
<evidence type="ECO:0000256" key="9">
    <source>
        <dbReference type="HAMAP-Rule" id="MF_00151"/>
    </source>
</evidence>
<protein>
    <recommendedName>
        <fullName evidence="9">Phosphopantetheine adenylyltransferase</fullName>
        <ecNumber evidence="9">2.7.7.3</ecNumber>
    </recommendedName>
    <alternativeName>
        <fullName evidence="9">Dephospho-CoA pyrophosphorylase</fullName>
    </alternativeName>
    <alternativeName>
        <fullName evidence="9">Pantetheine-phosphate adenylyltransferase</fullName>
        <shortName evidence="9">PPAT</shortName>
    </alternativeName>
</protein>
<feature type="binding site" evidence="9">
    <location>
        <position position="10"/>
    </location>
    <ligand>
        <name>substrate</name>
    </ligand>
</feature>
<evidence type="ECO:0000256" key="6">
    <source>
        <dbReference type="ARBA" id="ARBA00022842"/>
    </source>
</evidence>
<keyword evidence="5 9" id="KW-0067">ATP-binding</keyword>
<feature type="site" description="Transition state stabilizer" evidence="9">
    <location>
        <position position="18"/>
    </location>
</feature>
<evidence type="ECO:0000313" key="12">
    <source>
        <dbReference type="Proteomes" id="UP000052015"/>
    </source>
</evidence>
<feature type="binding site" evidence="9">
    <location>
        <position position="100"/>
    </location>
    <ligand>
        <name>ATP</name>
        <dbReference type="ChEBI" id="CHEBI:30616"/>
    </ligand>
</feature>
<evidence type="ECO:0000256" key="3">
    <source>
        <dbReference type="ARBA" id="ARBA00022695"/>
    </source>
</evidence>
<dbReference type="Gene3D" id="3.40.50.620">
    <property type="entry name" value="HUPs"/>
    <property type="match status" value="1"/>
</dbReference>
<name>A0A0R3K0A6_CALMK</name>
<sequence>MEKIAVYPGSFDPITNGHLDIIIRAANVCDKLIVAVLENPDKKNPLFSIEERVELIKRVTMHLKNVEVESFRGLLVNYAKRKNAQVIIKGLRAVTDFEYELQMAMMNNKLDENIETIFMMTSNKYSFLSSSLVKQVAMYGGCIKELVPDEVLQDILQKIREGYSSK</sequence>
<dbReference type="InterPro" id="IPR014729">
    <property type="entry name" value="Rossmann-like_a/b/a_fold"/>
</dbReference>
<evidence type="ECO:0000256" key="2">
    <source>
        <dbReference type="ARBA" id="ARBA00022679"/>
    </source>
</evidence>
<comment type="similarity">
    <text evidence="9">Belongs to the bacterial CoaD family.</text>
</comment>
<feature type="binding site" evidence="9">
    <location>
        <begin position="90"/>
        <end position="92"/>
    </location>
    <ligand>
        <name>ATP</name>
        <dbReference type="ChEBI" id="CHEBI:30616"/>
    </ligand>
</feature>
<dbReference type="RefSeq" id="WP_057978002.1">
    <property type="nucleotide sequence ID" value="NZ_LKHP01000005.1"/>
</dbReference>
<dbReference type="NCBIfam" id="TIGR00125">
    <property type="entry name" value="cyt_tran_rel"/>
    <property type="match status" value="1"/>
</dbReference>
<keyword evidence="3 9" id="KW-0548">Nucleotidyltransferase</keyword>
<accession>A0A0R3K0A6</accession>
<keyword evidence="7 9" id="KW-0173">Coenzyme A biosynthesis</keyword>
<keyword evidence="1 9" id="KW-0963">Cytoplasm</keyword>